<dbReference type="Proteomes" id="UP001209317">
    <property type="component" value="Unassembled WGS sequence"/>
</dbReference>
<accession>A0AAE3LN19</accession>
<gene>
    <name evidence="1" type="ORF">OD355_08210</name>
</gene>
<reference evidence="1" key="1">
    <citation type="submission" date="2022-10" db="EMBL/GenBank/DDBJ databases">
        <authorList>
            <person name="Kim H.S."/>
            <person name="Kim J.-S."/>
            <person name="Suh M.K."/>
            <person name="Eom M.K."/>
            <person name="Lee J.-S."/>
        </authorList>
    </citation>
    <scope>NUCLEOTIDE SEQUENCE</scope>
    <source>
        <strain evidence="1">LIP-5</strain>
    </source>
</reference>
<proteinExistence type="predicted"/>
<comment type="caution">
    <text evidence="1">The sequence shown here is derived from an EMBL/GenBank/DDBJ whole genome shotgun (WGS) entry which is preliminary data.</text>
</comment>
<keyword evidence="2" id="KW-1185">Reference proteome</keyword>
<dbReference type="EMBL" id="JAOTPL010000010">
    <property type="protein sequence ID" value="MCU7694496.1"/>
    <property type="molecule type" value="Genomic_DNA"/>
</dbReference>
<name>A0AAE3LN19_9BACT</name>
<sequence>MITDDGYYFDWDDLVQYADFKVKELLSQSYTFNEIINFIDDEDWRIITKTLLVKKYGFKK</sequence>
<protein>
    <submittedName>
        <fullName evidence="1">Uncharacterized protein</fullName>
    </submittedName>
</protein>
<organism evidence="1 2">
    <name type="scientific">Haoranjiania flava</name>
    <dbReference type="NCBI Taxonomy" id="1856322"/>
    <lineage>
        <taxon>Bacteria</taxon>
        <taxon>Pseudomonadati</taxon>
        <taxon>Bacteroidota</taxon>
        <taxon>Chitinophagia</taxon>
        <taxon>Chitinophagales</taxon>
        <taxon>Chitinophagaceae</taxon>
        <taxon>Haoranjiania</taxon>
    </lineage>
</organism>
<evidence type="ECO:0000313" key="1">
    <source>
        <dbReference type="EMBL" id="MCU7694496.1"/>
    </source>
</evidence>
<evidence type="ECO:0000313" key="2">
    <source>
        <dbReference type="Proteomes" id="UP001209317"/>
    </source>
</evidence>
<dbReference type="RefSeq" id="WP_263037982.1">
    <property type="nucleotide sequence ID" value="NZ_JAOTPL010000010.1"/>
</dbReference>
<dbReference type="AlphaFoldDB" id="A0AAE3LN19"/>